<evidence type="ECO:0000259" key="6">
    <source>
        <dbReference type="Pfam" id="PF08620"/>
    </source>
</evidence>
<feature type="domain" description="RPAP1/MINIYO-like TPR repeats" evidence="8">
    <location>
        <begin position="993"/>
        <end position="1201"/>
    </location>
</feature>
<dbReference type="Pfam" id="PF08620">
    <property type="entry name" value="RPAP1_C"/>
    <property type="match status" value="1"/>
</dbReference>
<evidence type="ECO:0000256" key="4">
    <source>
        <dbReference type="ARBA" id="ARBA00023242"/>
    </source>
</evidence>
<dbReference type="Pfam" id="PF08621">
    <property type="entry name" value="RPAP1_N"/>
    <property type="match status" value="1"/>
</dbReference>
<feature type="domain" description="RPAP1 C-terminal" evidence="6">
    <location>
        <begin position="256"/>
        <end position="320"/>
    </location>
</feature>
<organism evidence="9 10">
    <name type="scientific">Cetraspora pellucida</name>
    <dbReference type="NCBI Taxonomy" id="1433469"/>
    <lineage>
        <taxon>Eukaryota</taxon>
        <taxon>Fungi</taxon>
        <taxon>Fungi incertae sedis</taxon>
        <taxon>Mucoromycota</taxon>
        <taxon>Glomeromycotina</taxon>
        <taxon>Glomeromycetes</taxon>
        <taxon>Diversisporales</taxon>
        <taxon>Gigasporaceae</taxon>
        <taxon>Cetraspora</taxon>
    </lineage>
</organism>
<proteinExistence type="inferred from homology"/>
<evidence type="ECO:0000256" key="5">
    <source>
        <dbReference type="SAM" id="MobiDB-lite"/>
    </source>
</evidence>
<evidence type="ECO:0000259" key="8">
    <source>
        <dbReference type="Pfam" id="PF25766"/>
    </source>
</evidence>
<dbReference type="PANTHER" id="PTHR21483">
    <property type="entry name" value="RNA POLYMERASE II-ASSOCIATED PROTEIN 1"/>
    <property type="match status" value="1"/>
</dbReference>
<evidence type="ECO:0000259" key="7">
    <source>
        <dbReference type="Pfam" id="PF08621"/>
    </source>
</evidence>
<feature type="region of interest" description="Disordered" evidence="5">
    <location>
        <begin position="84"/>
        <end position="120"/>
    </location>
</feature>
<dbReference type="InterPro" id="IPR057989">
    <property type="entry name" value="TPR_RPAP1/MINIYO-like"/>
</dbReference>
<accession>A0A9N9EA71</accession>
<dbReference type="GO" id="GO:0006366">
    <property type="term" value="P:transcription by RNA polymerase II"/>
    <property type="evidence" value="ECO:0007669"/>
    <property type="project" value="InterPro"/>
</dbReference>
<evidence type="ECO:0000256" key="3">
    <source>
        <dbReference type="ARBA" id="ARBA00023163"/>
    </source>
</evidence>
<dbReference type="InterPro" id="IPR013930">
    <property type="entry name" value="RPAP1_N"/>
</dbReference>
<dbReference type="EMBL" id="CAJVQA010008036">
    <property type="protein sequence ID" value="CAG8665739.1"/>
    <property type="molecule type" value="Genomic_DNA"/>
</dbReference>
<sequence length="1280" mass="148030">MSRLRARRFDINLDDELSNLVENPVEHKPVSKKVLDLRSSTTGIVRAVTENISNGPVVAPSFSNASAPKDGFPQPVHRDNQSIFRQRKQQPLNESSNKLNTQPPINESLPPNKSNIDPEIPESDYMEIDQETTQYIENMTDAEITEVREMLLKSLKPGFTEKLMKGKTLAQRLNETSSYQTLDPQDQSPKTLKNEDSMLLEMKEKFYSDTPIEYEKLEWMGVDFKNDKVQSSYKPQKEKYDDPCVTTPLDPPEASYRFDFNGKIIDKDSNVPSYIGLHHHGAEPDQAGYTLGELLHLTRSMVPSQRTIPLNIIGRILRKVRVGYYGIETGRKITDWAIKLKLPTYLRMALDDKFETVIIAAIDAISSWIIGGSKEFYQEEKLWEKASKLYRGYEFASLRGKDDVQTKKYFGIGINSYEIGEGEDDTTENHIKLASKDLIAGLVSMDIAHRLLYLLDVVRLPYVTSEQILLMLVRFARHSRKTAKTIFECHRLLDVIHEKFLCLTWPPINNNDSSSNDSKYPNLAAAKLIHILCQSSKKISKEIINKYMNTFLRYVTINPASFSSELEMNVGYTFFHETLRIYQTLAAYGLYHEIFSQTYCIVNWYLVREILYSLTPPWEWKSGNNYQMRQKLGIATSFFRLMEIWIRVQDKESGNIKEYGAQPSEIIGDSVDFLANWMITFSSSLLSQNMDIREDYEKALNLVSSITRYISAWCKYLGEHQLKDTSEILRIWEKLCLTDWPSSNLCNYLRDQLTNQIQKMQKISRDDIWQISNLSGAYHPSTYEYISETLSISIICDTYLSYISLVYQMCKLLSNDNNFSLKTLEVIKSSISIEPLLLHTVKNPAKGDWLDFFNKPCTYLLYEWMIVVSMLSDSTKTDEIKVQYLTSLLHEALIIMPNILSGDEKIALDILGRIMEGIYSKSPDAAIKESINTLKSFYERRIVTNNSDHQENNTLLWDYGTSDGLPLLKSWIWTPINVLYSKKPDLAMDDEVRTEIVRNCLILVCEVIKMCKNIKDFSIANFIMDPVTIIISIMKIFMLDGEIYRTPDIEQLIEKIISSFTFQQSSGNNTKFIKQFVEDTTGVLEVPFYQFFTDFSASYAAGSYGNKTFAQLLILPISFTYPIDFRYLVWSDLYDILGTIRINYNDMICLEPLNSYFWPIETNAAILQAYVGAVIHCKVTCEKTPFMYWLAIHHLSGYVFFEDWKINTQKKIDISDAIIKSKKLVMINNWIKYTSKNFGEGMFELVKMPQCFMDVDQEVQHRIEILKKFKIEFDEIIFRK</sequence>
<dbReference type="OrthoDB" id="348201at2759"/>
<name>A0A9N9EA71_9GLOM</name>
<feature type="compositionally biased region" description="Polar residues" evidence="5">
    <location>
        <begin position="84"/>
        <end position="115"/>
    </location>
</feature>
<keyword evidence="4" id="KW-0539">Nucleus</keyword>
<dbReference type="Proteomes" id="UP000789759">
    <property type="component" value="Unassembled WGS sequence"/>
</dbReference>
<comment type="similarity">
    <text evidence="2">Belongs to the RPAP1 family.</text>
</comment>
<keyword evidence="10" id="KW-1185">Reference proteome</keyword>
<keyword evidence="3" id="KW-0804">Transcription</keyword>
<feature type="domain" description="RPAP1 N-terminal" evidence="7">
    <location>
        <begin position="127"/>
        <end position="165"/>
    </location>
</feature>
<protein>
    <submittedName>
        <fullName evidence="9">6409_t:CDS:1</fullName>
    </submittedName>
</protein>
<comment type="caution">
    <text evidence="9">The sequence shown here is derived from an EMBL/GenBank/DDBJ whole genome shotgun (WGS) entry which is preliminary data.</text>
</comment>
<dbReference type="InterPro" id="IPR013929">
    <property type="entry name" value="RPAP1_C"/>
</dbReference>
<evidence type="ECO:0000256" key="1">
    <source>
        <dbReference type="ARBA" id="ARBA00004123"/>
    </source>
</evidence>
<dbReference type="InterPro" id="IPR039913">
    <property type="entry name" value="RPAP1/Rba50"/>
</dbReference>
<evidence type="ECO:0000313" key="9">
    <source>
        <dbReference type="EMBL" id="CAG8665739.1"/>
    </source>
</evidence>
<evidence type="ECO:0000313" key="10">
    <source>
        <dbReference type="Proteomes" id="UP000789759"/>
    </source>
</evidence>
<dbReference type="PANTHER" id="PTHR21483:SF18">
    <property type="entry name" value="RNA POLYMERASE II-ASSOCIATED PROTEIN 1"/>
    <property type="match status" value="1"/>
</dbReference>
<comment type="subcellular location">
    <subcellularLocation>
        <location evidence="1">Nucleus</location>
    </subcellularLocation>
</comment>
<dbReference type="Pfam" id="PF25766">
    <property type="entry name" value="TPR_RPAP1"/>
    <property type="match status" value="1"/>
</dbReference>
<reference evidence="9" key="1">
    <citation type="submission" date="2021-06" db="EMBL/GenBank/DDBJ databases">
        <authorList>
            <person name="Kallberg Y."/>
            <person name="Tangrot J."/>
            <person name="Rosling A."/>
        </authorList>
    </citation>
    <scope>NUCLEOTIDE SEQUENCE</scope>
    <source>
        <strain evidence="9">FL966</strain>
    </source>
</reference>
<dbReference type="AlphaFoldDB" id="A0A9N9EA71"/>
<evidence type="ECO:0000256" key="2">
    <source>
        <dbReference type="ARBA" id="ARBA00009953"/>
    </source>
</evidence>
<gene>
    <name evidence="9" type="ORF">CPELLU_LOCUS10017</name>
</gene>